<reference evidence="2 3" key="1">
    <citation type="submission" date="2019-05" db="EMBL/GenBank/DDBJ databases">
        <title>Another draft genome of Portunus trituberculatus and its Hox gene families provides insights of decapod evolution.</title>
        <authorList>
            <person name="Jeong J.-H."/>
            <person name="Song I."/>
            <person name="Kim S."/>
            <person name="Choi T."/>
            <person name="Kim D."/>
            <person name="Ryu S."/>
            <person name="Kim W."/>
        </authorList>
    </citation>
    <scope>NUCLEOTIDE SEQUENCE [LARGE SCALE GENOMIC DNA]</scope>
    <source>
        <tissue evidence="2">Muscle</tissue>
    </source>
</reference>
<keyword evidence="3" id="KW-1185">Reference proteome</keyword>
<name>A0A5B7E6X6_PORTR</name>
<evidence type="ECO:0000256" key="1">
    <source>
        <dbReference type="SAM" id="MobiDB-lite"/>
    </source>
</evidence>
<gene>
    <name evidence="2" type="ORF">E2C01_023010</name>
</gene>
<evidence type="ECO:0000313" key="3">
    <source>
        <dbReference type="Proteomes" id="UP000324222"/>
    </source>
</evidence>
<comment type="caution">
    <text evidence="2">The sequence shown here is derived from an EMBL/GenBank/DDBJ whole genome shotgun (WGS) entry which is preliminary data.</text>
</comment>
<dbReference type="EMBL" id="VSRR010002130">
    <property type="protein sequence ID" value="MPC29761.1"/>
    <property type="molecule type" value="Genomic_DNA"/>
</dbReference>
<organism evidence="2 3">
    <name type="scientific">Portunus trituberculatus</name>
    <name type="common">Swimming crab</name>
    <name type="synonym">Neptunus trituberculatus</name>
    <dbReference type="NCBI Taxonomy" id="210409"/>
    <lineage>
        <taxon>Eukaryota</taxon>
        <taxon>Metazoa</taxon>
        <taxon>Ecdysozoa</taxon>
        <taxon>Arthropoda</taxon>
        <taxon>Crustacea</taxon>
        <taxon>Multicrustacea</taxon>
        <taxon>Malacostraca</taxon>
        <taxon>Eumalacostraca</taxon>
        <taxon>Eucarida</taxon>
        <taxon>Decapoda</taxon>
        <taxon>Pleocyemata</taxon>
        <taxon>Brachyura</taxon>
        <taxon>Eubrachyura</taxon>
        <taxon>Portunoidea</taxon>
        <taxon>Portunidae</taxon>
        <taxon>Portuninae</taxon>
        <taxon>Portunus</taxon>
    </lineage>
</organism>
<sequence length="285" mass="31610">MLYLYTTHQHGKKGGVEGGGRKEIKAGQVNSGSQEIKGSRRVFKVEEEEEEEEVKGVGWDWRPIGDWEPSVNLALHPSVCCQPVTFLYDRGAAGIVIRTQDLKIEAASPRDEPAYQGYWGLFPLLRRLVTLLASLASSSIAHSTPVLSARAEQMINCKSYTYGELTSFSALITISSGVEAVVVEQKRYEGLNLLQIGNMATQNFNFLAADSKDGRSRCDGENRAAKTEVQHNILEGSPRLPFKGLDSAPNVFSPKKCPWSNHTSMQNVKIHNYKEVILKKKNQIS</sequence>
<accession>A0A5B7E6X6</accession>
<feature type="region of interest" description="Disordered" evidence="1">
    <location>
        <begin position="9"/>
        <end position="33"/>
    </location>
</feature>
<evidence type="ECO:0000313" key="2">
    <source>
        <dbReference type="EMBL" id="MPC29761.1"/>
    </source>
</evidence>
<protein>
    <submittedName>
        <fullName evidence="2">Uncharacterized protein</fullName>
    </submittedName>
</protein>
<dbReference type="AlphaFoldDB" id="A0A5B7E6X6"/>
<proteinExistence type="predicted"/>
<dbReference type="Proteomes" id="UP000324222">
    <property type="component" value="Unassembled WGS sequence"/>
</dbReference>